<dbReference type="GO" id="GO:0005524">
    <property type="term" value="F:ATP binding"/>
    <property type="evidence" value="ECO:0007669"/>
    <property type="project" value="UniProtKB-KW"/>
</dbReference>
<evidence type="ECO:0000256" key="2">
    <source>
        <dbReference type="ARBA" id="ARBA00022741"/>
    </source>
</evidence>
<sequence>MKVGGCLYQVYVSRRGLVRFCAESYTAVNQGSSWSATAHLTNYAINKLHPDFKRSLNPHDAEANKRLLEDVLEELAAHGVDTENIWHQIIEIVSCTMRTLDPLLSLKYPEGAGGYLSTKESVIDRRVKEPLLREALVIVYLALLSPAASASARAASTGTSLQRSRRGGKQLKTAAAADARRLRHRQKRNQQQRSQQRQVSLQRGDAAVAPSVAAAASSAQGVVTLPSRLVSDENLHFPSLHIPRE</sequence>
<dbReference type="GO" id="GO:0070740">
    <property type="term" value="F:tubulin-glutamic acid ligase activity"/>
    <property type="evidence" value="ECO:0007669"/>
    <property type="project" value="TreeGrafter"/>
</dbReference>
<organism evidence="5 6">
    <name type="scientific">Cyclospora cayetanensis</name>
    <dbReference type="NCBI Taxonomy" id="88456"/>
    <lineage>
        <taxon>Eukaryota</taxon>
        <taxon>Sar</taxon>
        <taxon>Alveolata</taxon>
        <taxon>Apicomplexa</taxon>
        <taxon>Conoidasida</taxon>
        <taxon>Coccidia</taxon>
        <taxon>Eucoccidiorida</taxon>
        <taxon>Eimeriorina</taxon>
        <taxon>Eimeriidae</taxon>
        <taxon>Cyclospora</taxon>
    </lineage>
</organism>
<feature type="region of interest" description="Disordered" evidence="4">
    <location>
        <begin position="154"/>
        <end position="204"/>
    </location>
</feature>
<dbReference type="InParanoid" id="A0A1D3CU67"/>
<feature type="compositionally biased region" description="Basic residues" evidence="4">
    <location>
        <begin position="181"/>
        <end position="190"/>
    </location>
</feature>
<keyword evidence="1 5" id="KW-0436">Ligase</keyword>
<accession>A0A1D3CU67</accession>
<proteinExistence type="predicted"/>
<dbReference type="VEuPathDB" id="ToxoDB:cyc_08486"/>
<dbReference type="GO" id="GO:0036064">
    <property type="term" value="C:ciliary basal body"/>
    <property type="evidence" value="ECO:0007669"/>
    <property type="project" value="TreeGrafter"/>
</dbReference>
<dbReference type="GO" id="GO:0015631">
    <property type="term" value="F:tubulin binding"/>
    <property type="evidence" value="ECO:0007669"/>
    <property type="project" value="TreeGrafter"/>
</dbReference>
<evidence type="ECO:0000256" key="4">
    <source>
        <dbReference type="SAM" id="MobiDB-lite"/>
    </source>
</evidence>
<dbReference type="InterPro" id="IPR004344">
    <property type="entry name" value="TTL/TTLL_fam"/>
</dbReference>
<dbReference type="GO" id="GO:0000226">
    <property type="term" value="P:microtubule cytoskeleton organization"/>
    <property type="evidence" value="ECO:0007669"/>
    <property type="project" value="TreeGrafter"/>
</dbReference>
<evidence type="ECO:0000256" key="1">
    <source>
        <dbReference type="ARBA" id="ARBA00022598"/>
    </source>
</evidence>
<reference evidence="5 6" key="1">
    <citation type="journal article" date="2016" name="BMC Genomics">
        <title>Comparative genomics reveals Cyclospora cayetanensis possesses coccidia-like metabolism and invasion components but unique surface antigens.</title>
        <authorList>
            <person name="Liu S."/>
            <person name="Wang L."/>
            <person name="Zheng H."/>
            <person name="Xu Z."/>
            <person name="Roellig D.M."/>
            <person name="Li N."/>
            <person name="Frace M.A."/>
            <person name="Tang K."/>
            <person name="Arrowood M.J."/>
            <person name="Moss D.M."/>
            <person name="Zhang L."/>
            <person name="Feng Y."/>
            <person name="Xiao L."/>
        </authorList>
    </citation>
    <scope>NUCLEOTIDE SEQUENCE [LARGE SCALE GENOMIC DNA]</scope>
    <source>
        <strain evidence="5 6">CHN_HEN01</strain>
    </source>
</reference>
<name>A0A1D3CU67_9EIME</name>
<feature type="compositionally biased region" description="Low complexity" evidence="4">
    <location>
        <begin position="191"/>
        <end position="204"/>
    </location>
</feature>
<dbReference type="VEuPathDB" id="ToxoDB:LOC34624204"/>
<keyword evidence="6" id="KW-1185">Reference proteome</keyword>
<protein>
    <submittedName>
        <fullName evidence="5">Tubulin-tyrosine ligase family protein</fullName>
    </submittedName>
</protein>
<dbReference type="Proteomes" id="UP000095192">
    <property type="component" value="Unassembled WGS sequence"/>
</dbReference>
<dbReference type="PANTHER" id="PTHR12241">
    <property type="entry name" value="TUBULIN POLYGLUTAMYLASE"/>
    <property type="match status" value="1"/>
</dbReference>
<dbReference type="EMBL" id="JROU02001943">
    <property type="protein sequence ID" value="OEH74746.1"/>
    <property type="molecule type" value="Genomic_DNA"/>
</dbReference>
<comment type="caution">
    <text evidence="5">The sequence shown here is derived from an EMBL/GenBank/DDBJ whole genome shotgun (WGS) entry which is preliminary data.</text>
</comment>
<gene>
    <name evidence="5" type="ORF">cyc_08486</name>
</gene>
<dbReference type="Gene3D" id="3.30.470.20">
    <property type="entry name" value="ATP-grasp fold, B domain"/>
    <property type="match status" value="1"/>
</dbReference>
<evidence type="ECO:0000313" key="6">
    <source>
        <dbReference type="Proteomes" id="UP000095192"/>
    </source>
</evidence>
<evidence type="ECO:0000313" key="5">
    <source>
        <dbReference type="EMBL" id="OEH74746.1"/>
    </source>
</evidence>
<keyword evidence="2" id="KW-0547">Nucleotide-binding</keyword>
<evidence type="ECO:0000256" key="3">
    <source>
        <dbReference type="ARBA" id="ARBA00022840"/>
    </source>
</evidence>
<dbReference type="Pfam" id="PF03133">
    <property type="entry name" value="TTL"/>
    <property type="match status" value="1"/>
</dbReference>
<keyword evidence="3" id="KW-0067">ATP-binding</keyword>
<dbReference type="AlphaFoldDB" id="A0A1D3CU67"/>